<dbReference type="InterPro" id="IPR045843">
    <property type="entry name" value="IND-like"/>
</dbReference>
<gene>
    <name evidence="7" type="ORF">KIW84_044951</name>
</gene>
<feature type="domain" description="BHLH" evidence="6">
    <location>
        <begin position="218"/>
        <end position="268"/>
    </location>
</feature>
<keyword evidence="5" id="KW-0539">Nucleus</keyword>
<keyword evidence="8" id="KW-1185">Reference proteome</keyword>
<dbReference type="GO" id="GO:0000978">
    <property type="term" value="F:RNA polymerase II cis-regulatory region sequence-specific DNA binding"/>
    <property type="evidence" value="ECO:0007669"/>
    <property type="project" value="TreeGrafter"/>
</dbReference>
<dbReference type="SMART" id="SM00353">
    <property type="entry name" value="HLH"/>
    <property type="match status" value="1"/>
</dbReference>
<organism evidence="7 8">
    <name type="scientific">Pisum sativum</name>
    <name type="common">Garden pea</name>
    <name type="synonym">Lathyrus oleraceus</name>
    <dbReference type="NCBI Taxonomy" id="3888"/>
    <lineage>
        <taxon>Eukaryota</taxon>
        <taxon>Viridiplantae</taxon>
        <taxon>Streptophyta</taxon>
        <taxon>Embryophyta</taxon>
        <taxon>Tracheophyta</taxon>
        <taxon>Spermatophyta</taxon>
        <taxon>Magnoliopsida</taxon>
        <taxon>eudicotyledons</taxon>
        <taxon>Gunneridae</taxon>
        <taxon>Pentapetalae</taxon>
        <taxon>rosids</taxon>
        <taxon>fabids</taxon>
        <taxon>Fabales</taxon>
        <taxon>Fabaceae</taxon>
        <taxon>Papilionoideae</taxon>
        <taxon>50 kb inversion clade</taxon>
        <taxon>NPAAA clade</taxon>
        <taxon>Hologalegina</taxon>
        <taxon>IRL clade</taxon>
        <taxon>Fabeae</taxon>
        <taxon>Lathyrus</taxon>
    </lineage>
</organism>
<dbReference type="Gramene" id="Psat04G0495100-T1">
    <property type="protein sequence ID" value="KAI5421326.1"/>
    <property type="gene ID" value="KIW84_044951"/>
</dbReference>
<evidence type="ECO:0000256" key="5">
    <source>
        <dbReference type="ARBA" id="ARBA00023242"/>
    </source>
</evidence>
<evidence type="ECO:0000256" key="4">
    <source>
        <dbReference type="ARBA" id="ARBA00023163"/>
    </source>
</evidence>
<evidence type="ECO:0000313" key="7">
    <source>
        <dbReference type="EMBL" id="KAI5421326.1"/>
    </source>
</evidence>
<dbReference type="EMBL" id="JAMSHJ010000004">
    <property type="protein sequence ID" value="KAI5421326.1"/>
    <property type="molecule type" value="Genomic_DNA"/>
</dbReference>
<dbReference type="FunFam" id="4.10.280.10:FF:000021">
    <property type="entry name" value="Transcription factor bHLH130 family"/>
    <property type="match status" value="1"/>
</dbReference>
<evidence type="ECO:0000313" key="8">
    <source>
        <dbReference type="Proteomes" id="UP001058974"/>
    </source>
</evidence>
<evidence type="ECO:0000256" key="3">
    <source>
        <dbReference type="ARBA" id="ARBA00023125"/>
    </source>
</evidence>
<dbReference type="GO" id="GO:0005634">
    <property type="term" value="C:nucleus"/>
    <property type="evidence" value="ECO:0007669"/>
    <property type="project" value="UniProtKB-SubCell"/>
</dbReference>
<comment type="caution">
    <text evidence="7">The sequence shown here is derived from an EMBL/GenBank/DDBJ whole genome shotgun (WGS) entry which is preliminary data.</text>
</comment>
<accession>A0A9D5AW26</accession>
<sequence>METMFTNSQHVAVKQEENEPFSSHYNGYSSYASPLNPMIYQTQQNQGLPNDFDASFSAVSSFDSENYISETNIDSSTKNCFNLIRHKSSPPEFFSNYSLHNASMNFSSTQIIESDEHEAIQPDCITSKNIRKCYMPSFTTDCWDNSTFNVPKTSTINGEIIFSTSNALQTQELDFGYQKLGLSHHLSLPSSSTKMTRMDKFFHIQGSVPCKIRAKRGFATHPRSIAERERRIRISARIKKLQDLFPNSDKQSSTADMLDVAVDYIKDLRKQLKILSDTKAKCSCTTLRYMQMCLDLIGIRLNPRKEVSKIMREIHVNMKGDQPRMFGVNYDKIGGISFAEVVSNKSNHSETIRWKSVIHLKFQSNEEKLARFKKAYVRIMTNLGVSYNIQTSFEVMSTSWRPKLNIIWRRITIELSVTFGRY</sequence>
<keyword evidence="2" id="KW-0805">Transcription regulation</keyword>
<proteinExistence type="predicted"/>
<evidence type="ECO:0000256" key="1">
    <source>
        <dbReference type="ARBA" id="ARBA00004123"/>
    </source>
</evidence>
<protein>
    <recommendedName>
        <fullName evidence="6">BHLH domain-containing protein</fullName>
    </recommendedName>
</protein>
<dbReference type="InterPro" id="IPR036638">
    <property type="entry name" value="HLH_DNA-bd_sf"/>
</dbReference>
<dbReference type="SUPFAM" id="SSF47459">
    <property type="entry name" value="HLH, helix-loop-helix DNA-binding domain"/>
    <property type="match status" value="1"/>
</dbReference>
<keyword evidence="3" id="KW-0238">DNA-binding</keyword>
<dbReference type="Proteomes" id="UP001058974">
    <property type="component" value="Chromosome 4"/>
</dbReference>
<dbReference type="Pfam" id="PF00010">
    <property type="entry name" value="HLH"/>
    <property type="match status" value="1"/>
</dbReference>
<dbReference type="Gene3D" id="4.10.280.10">
    <property type="entry name" value="Helix-loop-helix DNA-binding domain"/>
    <property type="match status" value="1"/>
</dbReference>
<evidence type="ECO:0000256" key="2">
    <source>
        <dbReference type="ARBA" id="ARBA00023015"/>
    </source>
</evidence>
<dbReference type="GO" id="GO:0000981">
    <property type="term" value="F:DNA-binding transcription factor activity, RNA polymerase II-specific"/>
    <property type="evidence" value="ECO:0007669"/>
    <property type="project" value="TreeGrafter"/>
</dbReference>
<dbReference type="PANTHER" id="PTHR16223:SF345">
    <property type="entry name" value="TRANSCRIPTION FACTOR BHLH130-LIKE"/>
    <property type="match status" value="1"/>
</dbReference>
<dbReference type="PROSITE" id="PS50888">
    <property type="entry name" value="BHLH"/>
    <property type="match status" value="1"/>
</dbReference>
<name>A0A9D5AW26_PEA</name>
<dbReference type="InterPro" id="IPR011598">
    <property type="entry name" value="bHLH_dom"/>
</dbReference>
<evidence type="ECO:0000259" key="6">
    <source>
        <dbReference type="PROSITE" id="PS50888"/>
    </source>
</evidence>
<comment type="subcellular location">
    <subcellularLocation>
        <location evidence="1">Nucleus</location>
    </subcellularLocation>
</comment>
<dbReference type="PANTHER" id="PTHR16223">
    <property type="entry name" value="TRANSCRIPTION FACTOR BHLH83-RELATED"/>
    <property type="match status" value="1"/>
</dbReference>
<reference evidence="7 8" key="1">
    <citation type="journal article" date="2022" name="Nat. Genet.">
        <title>Improved pea reference genome and pan-genome highlight genomic features and evolutionary characteristics.</title>
        <authorList>
            <person name="Yang T."/>
            <person name="Liu R."/>
            <person name="Luo Y."/>
            <person name="Hu S."/>
            <person name="Wang D."/>
            <person name="Wang C."/>
            <person name="Pandey M.K."/>
            <person name="Ge S."/>
            <person name="Xu Q."/>
            <person name="Li N."/>
            <person name="Li G."/>
            <person name="Huang Y."/>
            <person name="Saxena R.K."/>
            <person name="Ji Y."/>
            <person name="Li M."/>
            <person name="Yan X."/>
            <person name="He Y."/>
            <person name="Liu Y."/>
            <person name="Wang X."/>
            <person name="Xiang C."/>
            <person name="Varshney R.K."/>
            <person name="Ding H."/>
            <person name="Gao S."/>
            <person name="Zong X."/>
        </authorList>
    </citation>
    <scope>NUCLEOTIDE SEQUENCE [LARGE SCALE GENOMIC DNA]</scope>
    <source>
        <strain evidence="7 8">cv. Zhongwan 6</strain>
    </source>
</reference>
<keyword evidence="4" id="KW-0804">Transcription</keyword>
<dbReference type="GO" id="GO:0046983">
    <property type="term" value="F:protein dimerization activity"/>
    <property type="evidence" value="ECO:0007669"/>
    <property type="project" value="InterPro"/>
</dbReference>
<dbReference type="AlphaFoldDB" id="A0A9D5AW26"/>